<dbReference type="InterPro" id="IPR006674">
    <property type="entry name" value="HD_domain"/>
</dbReference>
<dbReference type="AlphaFoldDB" id="A0AAJ2LW39"/>
<dbReference type="Gene3D" id="1.10.3210.10">
    <property type="entry name" value="Hypothetical protein af1432"/>
    <property type="match status" value="1"/>
</dbReference>
<organism evidence="2 3">
    <name type="scientific">Microbacterium aurantiacum</name>
    <dbReference type="NCBI Taxonomy" id="162393"/>
    <lineage>
        <taxon>Bacteria</taxon>
        <taxon>Bacillati</taxon>
        <taxon>Actinomycetota</taxon>
        <taxon>Actinomycetes</taxon>
        <taxon>Micrococcales</taxon>
        <taxon>Microbacteriaceae</taxon>
        <taxon>Microbacterium</taxon>
    </lineage>
</organism>
<feature type="domain" description="HD" evidence="1">
    <location>
        <begin position="51"/>
        <end position="163"/>
    </location>
</feature>
<protein>
    <submittedName>
        <fullName evidence="2">HD domain-containing protein</fullName>
    </submittedName>
</protein>
<sequence length="225" mass="24033">MSSPTSTRLGRDIRAHIPPASDVPGVVALRDADAEVWALAAPHLAVRNNDSHTLYAYGIARALLPLVPDAEPEVVLPAILLHDTGWSTVPDALILEAIAPGGGRPDLVRQHEVEGARIATEVLTALGRDSDIIGSVVAIIDGHDSRLTAESASDAVVKDADKLWRVTPHGNRIVSDWFGLTPDEAMRLTTARVHDALFTEPARAMARVLSAIASIDLIPERRGLD</sequence>
<dbReference type="GeneID" id="301457924"/>
<proteinExistence type="predicted"/>
<accession>A0AAJ2LW39</accession>
<dbReference type="CDD" id="cd00077">
    <property type="entry name" value="HDc"/>
    <property type="match status" value="1"/>
</dbReference>
<dbReference type="InterPro" id="IPR003607">
    <property type="entry name" value="HD/PDEase_dom"/>
</dbReference>
<evidence type="ECO:0000259" key="1">
    <source>
        <dbReference type="Pfam" id="PF01966"/>
    </source>
</evidence>
<evidence type="ECO:0000313" key="2">
    <source>
        <dbReference type="EMBL" id="MDS0245322.1"/>
    </source>
</evidence>
<gene>
    <name evidence="2" type="ORF">KZC50_06805</name>
</gene>
<dbReference type="Proteomes" id="UP001183582">
    <property type="component" value="Unassembled WGS sequence"/>
</dbReference>
<comment type="caution">
    <text evidence="2">The sequence shown here is derived from an EMBL/GenBank/DDBJ whole genome shotgun (WGS) entry which is preliminary data.</text>
</comment>
<dbReference type="RefSeq" id="WP_310891133.1">
    <property type="nucleotide sequence ID" value="NZ_BAAAGR010000001.1"/>
</dbReference>
<dbReference type="EMBL" id="JAHWXH010000001">
    <property type="protein sequence ID" value="MDS0245322.1"/>
    <property type="molecule type" value="Genomic_DNA"/>
</dbReference>
<name>A0AAJ2LW39_9MICO</name>
<reference evidence="2 3" key="1">
    <citation type="submission" date="2021-06" db="EMBL/GenBank/DDBJ databases">
        <title>Genome-based taxonomic framework of Microbacterium strains isolated from marine environment, the description of four new species and reclassification of four preexisting species.</title>
        <authorList>
            <person name="Lee S.D."/>
            <person name="Kim S.-M."/>
            <person name="Byeon Y.-S."/>
            <person name="Yang H.L."/>
            <person name="Kim I.S."/>
        </authorList>
    </citation>
    <scope>NUCLEOTIDE SEQUENCE [LARGE SCALE GENOMIC DNA]</scope>
    <source>
        <strain evidence="2 3">KACC 20514</strain>
    </source>
</reference>
<dbReference type="Pfam" id="PF01966">
    <property type="entry name" value="HD"/>
    <property type="match status" value="1"/>
</dbReference>
<evidence type="ECO:0000313" key="3">
    <source>
        <dbReference type="Proteomes" id="UP001183582"/>
    </source>
</evidence>
<dbReference type="SUPFAM" id="SSF109604">
    <property type="entry name" value="HD-domain/PDEase-like"/>
    <property type="match status" value="1"/>
</dbReference>